<dbReference type="PANTHER" id="PTHR15588">
    <property type="entry name" value="LSM1"/>
    <property type="match status" value="1"/>
</dbReference>
<dbReference type="Gene3D" id="2.30.30.100">
    <property type="match status" value="1"/>
</dbReference>
<reference evidence="8 9" key="1">
    <citation type="journal article" date="2016" name="Proc. Natl. Acad. Sci. U.S.A.">
        <title>Comparative genomics of biotechnologically important yeasts.</title>
        <authorList>
            <person name="Riley R."/>
            <person name="Haridas S."/>
            <person name="Wolfe K.H."/>
            <person name="Lopes M.R."/>
            <person name="Hittinger C.T."/>
            <person name="Goeker M."/>
            <person name="Salamov A.A."/>
            <person name="Wisecaver J.H."/>
            <person name="Long T.M."/>
            <person name="Calvey C.H."/>
            <person name="Aerts A.L."/>
            <person name="Barry K.W."/>
            <person name="Choi C."/>
            <person name="Clum A."/>
            <person name="Coughlan A.Y."/>
            <person name="Deshpande S."/>
            <person name="Douglass A.P."/>
            <person name="Hanson S.J."/>
            <person name="Klenk H.-P."/>
            <person name="LaButti K.M."/>
            <person name="Lapidus A."/>
            <person name="Lindquist E.A."/>
            <person name="Lipzen A.M."/>
            <person name="Meier-Kolthoff J.P."/>
            <person name="Ohm R.A."/>
            <person name="Otillar R.P."/>
            <person name="Pangilinan J.L."/>
            <person name="Peng Y."/>
            <person name="Rokas A."/>
            <person name="Rosa C.A."/>
            <person name="Scheuner C."/>
            <person name="Sibirny A.A."/>
            <person name="Slot J.C."/>
            <person name="Stielow J.B."/>
            <person name="Sun H."/>
            <person name="Kurtzman C.P."/>
            <person name="Blackwell M."/>
            <person name="Grigoriev I.V."/>
            <person name="Jeffries T.W."/>
        </authorList>
    </citation>
    <scope>NUCLEOTIDE SEQUENCE [LARGE SCALE GENOMIC DNA]</scope>
    <source>
        <strain evidence="8 9">DSM 6958</strain>
    </source>
</reference>
<dbReference type="InterPro" id="IPR001163">
    <property type="entry name" value="Sm_dom_euk/arc"/>
</dbReference>
<dbReference type="PANTHER" id="PTHR15588:SF8">
    <property type="entry name" value="U6 SNRNA-ASSOCIATED SM-LIKE PROTEIN LSM1"/>
    <property type="match status" value="1"/>
</dbReference>
<feature type="non-terminal residue" evidence="8">
    <location>
        <position position="98"/>
    </location>
</feature>
<sequence length="98" mass="10894">MDSTVLPSQAFTTAAALLGSVDKKVVVALRDGRKLFGILRSFDQYANLVLQDAYEYLYVPQFGDLETAVYGKQSRGVYIIRGENVQLMGEINLDLDDD</sequence>
<dbReference type="EMBL" id="KV454408">
    <property type="protein sequence ID" value="ODQ66476.1"/>
    <property type="molecule type" value="Genomic_DNA"/>
</dbReference>
<evidence type="ECO:0000256" key="3">
    <source>
        <dbReference type="ARBA" id="ARBA00022664"/>
    </source>
</evidence>
<comment type="subunit">
    <text evidence="6">Component of the heptameric LSM1-LSM7 complex that forms a seven-membered ring structure with a donut shape.</text>
</comment>
<dbReference type="GO" id="GO:1990904">
    <property type="term" value="C:ribonucleoprotein complex"/>
    <property type="evidence" value="ECO:0007669"/>
    <property type="project" value="UniProtKB-KW"/>
</dbReference>
<keyword evidence="3 6" id="KW-0507">mRNA processing</keyword>
<dbReference type="GO" id="GO:0000932">
    <property type="term" value="C:P-body"/>
    <property type="evidence" value="ECO:0007669"/>
    <property type="project" value="UniProtKB-SubCell"/>
</dbReference>
<keyword evidence="4 6" id="KW-0694">RNA-binding</keyword>
<dbReference type="PROSITE" id="PS52002">
    <property type="entry name" value="SM"/>
    <property type="match status" value="1"/>
</dbReference>
<organism evidence="8 9">
    <name type="scientific">Nadsonia fulvescens var. elongata DSM 6958</name>
    <dbReference type="NCBI Taxonomy" id="857566"/>
    <lineage>
        <taxon>Eukaryota</taxon>
        <taxon>Fungi</taxon>
        <taxon>Dikarya</taxon>
        <taxon>Ascomycota</taxon>
        <taxon>Saccharomycotina</taxon>
        <taxon>Dipodascomycetes</taxon>
        <taxon>Dipodascales</taxon>
        <taxon>Dipodascales incertae sedis</taxon>
        <taxon>Nadsonia</taxon>
    </lineage>
</organism>
<dbReference type="InterPro" id="IPR010920">
    <property type="entry name" value="LSM_dom_sf"/>
</dbReference>
<dbReference type="InterPro" id="IPR044642">
    <property type="entry name" value="PTHR15588"/>
</dbReference>
<dbReference type="Proteomes" id="UP000095009">
    <property type="component" value="Unassembled WGS sequence"/>
</dbReference>
<name>A0A1E3PM04_9ASCO</name>
<accession>A0A1E3PM04</accession>
<protein>
    <recommendedName>
        <fullName evidence="6">U6 snRNA-associated Sm-like protein LSm1</fullName>
    </recommendedName>
</protein>
<evidence type="ECO:0000256" key="2">
    <source>
        <dbReference type="ARBA" id="ARBA00022490"/>
    </source>
</evidence>
<proteinExistence type="inferred from homology"/>
<evidence type="ECO:0000256" key="6">
    <source>
        <dbReference type="RuleBase" id="RU365047"/>
    </source>
</evidence>
<evidence type="ECO:0000313" key="9">
    <source>
        <dbReference type="Proteomes" id="UP000095009"/>
    </source>
</evidence>
<evidence type="ECO:0000259" key="7">
    <source>
        <dbReference type="PROSITE" id="PS52002"/>
    </source>
</evidence>
<dbReference type="CDD" id="cd01728">
    <property type="entry name" value="LSm1"/>
    <property type="match status" value="1"/>
</dbReference>
<comment type="function">
    <text evidence="6">Component of the cytoplasmic LSM1-LSM7 complex which is involved in mRNA degradation.</text>
</comment>
<comment type="subcellular location">
    <subcellularLocation>
        <location evidence="6">Cytoplasm</location>
    </subcellularLocation>
    <subcellularLocation>
        <location evidence="6">Cytoplasm</location>
        <location evidence="6">P-body</location>
    </subcellularLocation>
</comment>
<dbReference type="SMART" id="SM00651">
    <property type="entry name" value="Sm"/>
    <property type="match status" value="1"/>
</dbReference>
<dbReference type="AlphaFoldDB" id="A0A1E3PM04"/>
<evidence type="ECO:0000313" key="8">
    <source>
        <dbReference type="EMBL" id="ODQ66476.1"/>
    </source>
</evidence>
<keyword evidence="5 6" id="KW-0687">Ribonucleoprotein</keyword>
<dbReference type="InterPro" id="IPR047575">
    <property type="entry name" value="Sm"/>
</dbReference>
<comment type="similarity">
    <text evidence="1 6">Belongs to the snRNP Sm proteins family.</text>
</comment>
<keyword evidence="2 6" id="KW-0963">Cytoplasm</keyword>
<evidence type="ECO:0000256" key="5">
    <source>
        <dbReference type="ARBA" id="ARBA00023274"/>
    </source>
</evidence>
<dbReference type="GO" id="GO:0006397">
    <property type="term" value="P:mRNA processing"/>
    <property type="evidence" value="ECO:0007669"/>
    <property type="project" value="UniProtKB-UniRule"/>
</dbReference>
<dbReference type="InterPro" id="IPR034104">
    <property type="entry name" value="Lsm1"/>
</dbReference>
<dbReference type="SUPFAM" id="SSF50182">
    <property type="entry name" value="Sm-like ribonucleoproteins"/>
    <property type="match status" value="1"/>
</dbReference>
<dbReference type="STRING" id="857566.A0A1E3PM04"/>
<feature type="domain" description="Sm" evidence="7">
    <location>
        <begin position="12"/>
        <end position="94"/>
    </location>
</feature>
<keyword evidence="9" id="KW-1185">Reference proteome</keyword>
<dbReference type="GO" id="GO:0000290">
    <property type="term" value="P:deadenylation-dependent decapping of nuclear-transcribed mRNA"/>
    <property type="evidence" value="ECO:0007669"/>
    <property type="project" value="TreeGrafter"/>
</dbReference>
<gene>
    <name evidence="6" type="primary">LSM1</name>
    <name evidence="8" type="ORF">NADFUDRAFT_14488</name>
</gene>
<evidence type="ECO:0000256" key="4">
    <source>
        <dbReference type="ARBA" id="ARBA00022884"/>
    </source>
</evidence>
<dbReference type="Pfam" id="PF01423">
    <property type="entry name" value="LSM"/>
    <property type="match status" value="1"/>
</dbReference>
<dbReference type="GO" id="GO:0003729">
    <property type="term" value="F:mRNA binding"/>
    <property type="evidence" value="ECO:0007669"/>
    <property type="project" value="TreeGrafter"/>
</dbReference>
<evidence type="ECO:0000256" key="1">
    <source>
        <dbReference type="ARBA" id="ARBA00006850"/>
    </source>
</evidence>
<dbReference type="OrthoDB" id="10263346at2759"/>
<dbReference type="GO" id="GO:1990726">
    <property type="term" value="C:Lsm1-7-Pat1 complex"/>
    <property type="evidence" value="ECO:0007669"/>
    <property type="project" value="TreeGrafter"/>
</dbReference>